<keyword evidence="4 7" id="KW-0812">Transmembrane</keyword>
<dbReference type="GO" id="GO:0055085">
    <property type="term" value="P:transmembrane transport"/>
    <property type="evidence" value="ECO:0007669"/>
    <property type="project" value="InterPro"/>
</dbReference>
<dbReference type="RefSeq" id="WP_015102599.1">
    <property type="nucleotide sequence ID" value="NC_019673.1"/>
</dbReference>
<dbReference type="Pfam" id="PF19300">
    <property type="entry name" value="BPD_transp_1_N"/>
    <property type="match status" value="1"/>
</dbReference>
<sequence>MTRFLARRLAAMVAMLLLVSFLVFSLLALAPGSLLATLMGTAPTTPELIEATTLKYHLDDPFLVQYGRWLADAVRFDLGTSVRSGENVLDALGQALPMSFQLALFALLLVVLVGIPLGTAAGLRRGAAADRVVSTAAAFGMSAPPFAVGLLLVYVFGVLLDWFPVFGSGDGFADGLWHLVLPAVSLAAGLMAIVLRQTRAAMLDVMDQDYITFARARGVAPGRVLVKYALRNAAVPIVTSSGVVLIAALSGAVLVETVFSLPGVGSLLVVSVNTKDIPMVQGIAMVAAAFVILVNLAVDVLTGLLDPRIRARQVAS</sequence>
<dbReference type="PROSITE" id="PS50928">
    <property type="entry name" value="ABC_TM1"/>
    <property type="match status" value="1"/>
</dbReference>
<keyword evidence="5 7" id="KW-1133">Transmembrane helix</keyword>
<keyword evidence="6 7" id="KW-0472">Membrane</keyword>
<feature type="transmembrane region" description="Helical" evidence="7">
    <location>
        <begin position="135"/>
        <end position="156"/>
    </location>
</feature>
<evidence type="ECO:0000256" key="3">
    <source>
        <dbReference type="ARBA" id="ARBA00022475"/>
    </source>
</evidence>
<feature type="transmembrane region" description="Helical" evidence="7">
    <location>
        <begin position="233"/>
        <end position="259"/>
    </location>
</feature>
<evidence type="ECO:0000313" key="9">
    <source>
        <dbReference type="EMBL" id="CCH32487.1"/>
    </source>
</evidence>
<evidence type="ECO:0000256" key="2">
    <source>
        <dbReference type="ARBA" id="ARBA00022448"/>
    </source>
</evidence>
<dbReference type="KEGG" id="sesp:BN6_52220"/>
<dbReference type="BioCyc" id="SESP1179773:BN6_RS25250-MONOMER"/>
<evidence type="ECO:0000313" key="10">
    <source>
        <dbReference type="Proteomes" id="UP000006281"/>
    </source>
</evidence>
<dbReference type="InterPro" id="IPR000515">
    <property type="entry name" value="MetI-like"/>
</dbReference>
<protein>
    <submittedName>
        <fullName evidence="9">ABC-type transporter, permease subunit</fullName>
    </submittedName>
</protein>
<evidence type="ECO:0000256" key="5">
    <source>
        <dbReference type="ARBA" id="ARBA00022989"/>
    </source>
</evidence>
<feature type="transmembrane region" description="Helical" evidence="7">
    <location>
        <begin position="279"/>
        <end position="305"/>
    </location>
</feature>
<dbReference type="CDD" id="cd06261">
    <property type="entry name" value="TM_PBP2"/>
    <property type="match status" value="1"/>
</dbReference>
<dbReference type="PANTHER" id="PTHR43163">
    <property type="entry name" value="DIPEPTIDE TRANSPORT SYSTEM PERMEASE PROTEIN DPPB-RELATED"/>
    <property type="match status" value="1"/>
</dbReference>
<evidence type="ECO:0000259" key="8">
    <source>
        <dbReference type="PROSITE" id="PS50928"/>
    </source>
</evidence>
<comment type="subcellular location">
    <subcellularLocation>
        <location evidence="1 7">Cell membrane</location>
        <topology evidence="1 7">Multi-pass membrane protein</topology>
    </subcellularLocation>
</comment>
<dbReference type="PANTHER" id="PTHR43163:SF6">
    <property type="entry name" value="DIPEPTIDE TRANSPORT SYSTEM PERMEASE PROTEIN DPPB-RELATED"/>
    <property type="match status" value="1"/>
</dbReference>
<keyword evidence="2 7" id="KW-0813">Transport</keyword>
<dbReference type="Pfam" id="PF00528">
    <property type="entry name" value="BPD_transp_1"/>
    <property type="match status" value="1"/>
</dbReference>
<feature type="transmembrane region" description="Helical" evidence="7">
    <location>
        <begin position="102"/>
        <end position="123"/>
    </location>
</feature>
<dbReference type="InterPro" id="IPR035906">
    <property type="entry name" value="MetI-like_sf"/>
</dbReference>
<proteinExistence type="inferred from homology"/>
<keyword evidence="10" id="KW-1185">Reference proteome</keyword>
<dbReference type="SUPFAM" id="SSF161098">
    <property type="entry name" value="MetI-like"/>
    <property type="match status" value="1"/>
</dbReference>
<evidence type="ECO:0000256" key="6">
    <source>
        <dbReference type="ARBA" id="ARBA00023136"/>
    </source>
</evidence>
<name>K0K4F8_SACES</name>
<accession>K0K4F8</accession>
<comment type="similarity">
    <text evidence="7">Belongs to the binding-protein-dependent transport system permease family.</text>
</comment>
<evidence type="ECO:0000256" key="1">
    <source>
        <dbReference type="ARBA" id="ARBA00004651"/>
    </source>
</evidence>
<dbReference type="HOGENOM" id="CLU_036879_0_1_11"/>
<dbReference type="AlphaFoldDB" id="K0K4F8"/>
<evidence type="ECO:0000256" key="4">
    <source>
        <dbReference type="ARBA" id="ARBA00022692"/>
    </source>
</evidence>
<dbReference type="EMBL" id="HE804045">
    <property type="protein sequence ID" value="CCH32487.1"/>
    <property type="molecule type" value="Genomic_DNA"/>
</dbReference>
<dbReference type="STRING" id="1179773.BN6_52220"/>
<organism evidence="9 10">
    <name type="scientific">Saccharothrix espanaensis (strain ATCC 51144 / DSM 44229 / JCM 9112 / NBRC 15066 / NRRL 15764)</name>
    <dbReference type="NCBI Taxonomy" id="1179773"/>
    <lineage>
        <taxon>Bacteria</taxon>
        <taxon>Bacillati</taxon>
        <taxon>Actinomycetota</taxon>
        <taxon>Actinomycetes</taxon>
        <taxon>Pseudonocardiales</taxon>
        <taxon>Pseudonocardiaceae</taxon>
        <taxon>Saccharothrix</taxon>
    </lineage>
</organism>
<dbReference type="eggNOG" id="COG0601">
    <property type="taxonomic scope" value="Bacteria"/>
</dbReference>
<dbReference type="PATRIC" id="fig|1179773.3.peg.5251"/>
<feature type="transmembrane region" description="Helical" evidence="7">
    <location>
        <begin position="176"/>
        <end position="195"/>
    </location>
</feature>
<reference evidence="9 10" key="1">
    <citation type="journal article" date="2012" name="BMC Genomics">
        <title>Complete genome sequence of Saccharothrix espanaensis DSM 44229T and comparison to the other completely sequenced Pseudonocardiaceae.</title>
        <authorList>
            <person name="Strobel T."/>
            <person name="Al-Dilaimi A."/>
            <person name="Blom J."/>
            <person name="Gessner A."/>
            <person name="Kalinowski J."/>
            <person name="Luzhetska M."/>
            <person name="Puhler A."/>
            <person name="Szczepanowski R."/>
            <person name="Bechthold A."/>
            <person name="Ruckert C."/>
        </authorList>
    </citation>
    <scope>NUCLEOTIDE SEQUENCE [LARGE SCALE GENOMIC DNA]</scope>
    <source>
        <strain evidence="10">ATCC 51144 / DSM 44229 / JCM 9112 / NBRC 15066 / NRRL 15764</strain>
    </source>
</reference>
<gene>
    <name evidence="9" type="ordered locus">BN6_52220</name>
</gene>
<evidence type="ECO:0000256" key="7">
    <source>
        <dbReference type="RuleBase" id="RU363032"/>
    </source>
</evidence>
<dbReference type="GO" id="GO:0005886">
    <property type="term" value="C:plasma membrane"/>
    <property type="evidence" value="ECO:0007669"/>
    <property type="project" value="UniProtKB-SubCell"/>
</dbReference>
<dbReference type="Gene3D" id="1.10.3720.10">
    <property type="entry name" value="MetI-like"/>
    <property type="match status" value="1"/>
</dbReference>
<feature type="domain" description="ABC transmembrane type-1" evidence="8">
    <location>
        <begin position="96"/>
        <end position="302"/>
    </location>
</feature>
<keyword evidence="3" id="KW-1003">Cell membrane</keyword>
<dbReference type="InterPro" id="IPR045621">
    <property type="entry name" value="BPD_transp_1_N"/>
</dbReference>
<dbReference type="Proteomes" id="UP000006281">
    <property type="component" value="Chromosome"/>
</dbReference>